<organism evidence="3 4">
    <name type="scientific">Dentiradicibacter hellwigii</name>
    <dbReference type="NCBI Taxonomy" id="3149053"/>
    <lineage>
        <taxon>Bacteria</taxon>
        <taxon>Pseudomonadati</taxon>
        <taxon>Pseudomonadota</taxon>
        <taxon>Betaproteobacteria</taxon>
        <taxon>Rhodocyclales</taxon>
        <taxon>Rhodocyclaceae</taxon>
        <taxon>Dentiradicibacter</taxon>
    </lineage>
</organism>
<feature type="signal peptide" evidence="2">
    <location>
        <begin position="1"/>
        <end position="19"/>
    </location>
</feature>
<keyword evidence="4" id="KW-1185">Reference proteome</keyword>
<feature type="region of interest" description="Disordered" evidence="1">
    <location>
        <begin position="44"/>
        <end position="106"/>
    </location>
</feature>
<gene>
    <name evidence="3" type="ORF">ABCS64_04565</name>
</gene>
<proteinExistence type="predicted"/>
<accession>A0ABV4UEM4</accession>
<dbReference type="RefSeq" id="WP_418890722.1">
    <property type="nucleotide sequence ID" value="NZ_JBEUWX010000002.1"/>
</dbReference>
<evidence type="ECO:0000313" key="4">
    <source>
        <dbReference type="Proteomes" id="UP001574673"/>
    </source>
</evidence>
<feature type="compositionally biased region" description="Basic and acidic residues" evidence="1">
    <location>
        <begin position="66"/>
        <end position="106"/>
    </location>
</feature>
<dbReference type="EMBL" id="JBEUWX010000002">
    <property type="protein sequence ID" value="MFA9949607.1"/>
    <property type="molecule type" value="Genomic_DNA"/>
</dbReference>
<sequence length="146" mass="16954">MTKKLFLLSCIFVVSAASAQSAFYYCNKDGRKLVSDRPCEEQGAELTKKVSPEELYPISSGGGLSENDRKRVKQINDRLRNEESQHQKRMQKSVENHVRQEHDKERICGKLNKQKEKIISQQRIRSTPQLNNRHKAIDNKLYEYGC</sequence>
<name>A0ABV4UEM4_9RHOO</name>
<comment type="caution">
    <text evidence="3">The sequence shown here is derived from an EMBL/GenBank/DDBJ whole genome shotgun (WGS) entry which is preliminary data.</text>
</comment>
<protein>
    <recommendedName>
        <fullName evidence="5">DUF4124 domain-containing protein</fullName>
    </recommendedName>
</protein>
<keyword evidence="2" id="KW-0732">Signal</keyword>
<evidence type="ECO:0000313" key="3">
    <source>
        <dbReference type="EMBL" id="MFA9949607.1"/>
    </source>
</evidence>
<feature type="chain" id="PRO_5046200876" description="DUF4124 domain-containing protein" evidence="2">
    <location>
        <begin position="20"/>
        <end position="146"/>
    </location>
</feature>
<evidence type="ECO:0008006" key="5">
    <source>
        <dbReference type="Google" id="ProtNLM"/>
    </source>
</evidence>
<evidence type="ECO:0000256" key="1">
    <source>
        <dbReference type="SAM" id="MobiDB-lite"/>
    </source>
</evidence>
<reference evidence="4" key="1">
    <citation type="submission" date="2024-06" db="EMBL/GenBank/DDBJ databases">
        <title>Radixoralia hellwigii gen. nov., sp nov., isolated from a root canal in the human oral cavity.</title>
        <authorList>
            <person name="Bartsch S."/>
            <person name="Wittmer A."/>
            <person name="Schulz A.-K."/>
            <person name="Neumann-Schaal M."/>
            <person name="Wolf J."/>
            <person name="Gronow S."/>
            <person name="Tennert C."/>
            <person name="Haecker G."/>
            <person name="Cieplik F."/>
            <person name="Al-Ahmad A."/>
        </authorList>
    </citation>
    <scope>NUCLEOTIDE SEQUENCE [LARGE SCALE GENOMIC DNA]</scope>
    <source>
        <strain evidence="4">Wk13</strain>
    </source>
</reference>
<dbReference type="Proteomes" id="UP001574673">
    <property type="component" value="Unassembled WGS sequence"/>
</dbReference>
<evidence type="ECO:0000256" key="2">
    <source>
        <dbReference type="SAM" id="SignalP"/>
    </source>
</evidence>